<proteinExistence type="predicted"/>
<organism evidence="1 2">
    <name type="scientific">Fusarium solani</name>
    <name type="common">Filamentous fungus</name>
    <dbReference type="NCBI Taxonomy" id="169388"/>
    <lineage>
        <taxon>Eukaryota</taxon>
        <taxon>Fungi</taxon>
        <taxon>Dikarya</taxon>
        <taxon>Ascomycota</taxon>
        <taxon>Pezizomycotina</taxon>
        <taxon>Sordariomycetes</taxon>
        <taxon>Hypocreomycetidae</taxon>
        <taxon>Hypocreales</taxon>
        <taxon>Nectriaceae</taxon>
        <taxon>Fusarium</taxon>
        <taxon>Fusarium solani species complex</taxon>
    </lineage>
</organism>
<gene>
    <name evidence="1" type="ORF">B0J15DRAFT_100436</name>
</gene>
<comment type="caution">
    <text evidence="1">The sequence shown here is derived from an EMBL/GenBank/DDBJ whole genome shotgun (WGS) entry which is preliminary data.</text>
</comment>
<dbReference type="AlphaFoldDB" id="A0A9P9RC07"/>
<dbReference type="Proteomes" id="UP000736672">
    <property type="component" value="Unassembled WGS sequence"/>
</dbReference>
<sequence length="120" mass="12517">MSITVPMTACWGSDWGRLALGLSLHLTATGNIISCCTFPRLLIPLICRERPRKDGSMDVGCSAKGSPSATVGAEHLALFTLSSGSTHLVNGAASEHIVKVTHTPPGHPPHAGAFCFSLPL</sequence>
<protein>
    <submittedName>
        <fullName evidence="1">Uncharacterized protein</fullName>
    </submittedName>
</protein>
<evidence type="ECO:0000313" key="1">
    <source>
        <dbReference type="EMBL" id="KAH7273457.1"/>
    </source>
</evidence>
<dbReference type="EMBL" id="JAGTJS010000002">
    <property type="protein sequence ID" value="KAH7273457.1"/>
    <property type="molecule type" value="Genomic_DNA"/>
</dbReference>
<name>A0A9P9RC07_FUSSL</name>
<reference evidence="1" key="1">
    <citation type="journal article" date="2021" name="Nat. Commun.">
        <title>Genetic determinants of endophytism in the Arabidopsis root mycobiome.</title>
        <authorList>
            <person name="Mesny F."/>
            <person name="Miyauchi S."/>
            <person name="Thiergart T."/>
            <person name="Pickel B."/>
            <person name="Atanasova L."/>
            <person name="Karlsson M."/>
            <person name="Huettel B."/>
            <person name="Barry K.W."/>
            <person name="Haridas S."/>
            <person name="Chen C."/>
            <person name="Bauer D."/>
            <person name="Andreopoulos W."/>
            <person name="Pangilinan J."/>
            <person name="LaButti K."/>
            <person name="Riley R."/>
            <person name="Lipzen A."/>
            <person name="Clum A."/>
            <person name="Drula E."/>
            <person name="Henrissat B."/>
            <person name="Kohler A."/>
            <person name="Grigoriev I.V."/>
            <person name="Martin F.M."/>
            <person name="Hacquard S."/>
        </authorList>
    </citation>
    <scope>NUCLEOTIDE SEQUENCE</scope>
    <source>
        <strain evidence="1">FSSC 5 MPI-SDFR-AT-0091</strain>
    </source>
</reference>
<accession>A0A9P9RC07</accession>
<keyword evidence="2" id="KW-1185">Reference proteome</keyword>
<evidence type="ECO:0000313" key="2">
    <source>
        <dbReference type="Proteomes" id="UP000736672"/>
    </source>
</evidence>